<dbReference type="AlphaFoldDB" id="A0A0A9CQ00"/>
<sequence>MLLVSFELALAMIGGRCRWHCIELEYASGKQFRMEII</sequence>
<name>A0A0A9CQ00_ARUDO</name>
<dbReference type="EMBL" id="GBRH01224333">
    <property type="protein sequence ID" value="JAD73562.1"/>
    <property type="molecule type" value="Transcribed_RNA"/>
</dbReference>
<reference evidence="1" key="2">
    <citation type="journal article" date="2015" name="Data Brief">
        <title>Shoot transcriptome of the giant reed, Arundo donax.</title>
        <authorList>
            <person name="Barrero R.A."/>
            <person name="Guerrero F.D."/>
            <person name="Moolhuijzen P."/>
            <person name="Goolsby J.A."/>
            <person name="Tidwell J."/>
            <person name="Bellgard S.E."/>
            <person name="Bellgard M.I."/>
        </authorList>
    </citation>
    <scope>NUCLEOTIDE SEQUENCE</scope>
    <source>
        <tissue evidence="1">Shoot tissue taken approximately 20 cm above the soil surface</tissue>
    </source>
</reference>
<proteinExistence type="predicted"/>
<reference evidence="1" key="1">
    <citation type="submission" date="2014-09" db="EMBL/GenBank/DDBJ databases">
        <authorList>
            <person name="Magalhaes I.L.F."/>
            <person name="Oliveira U."/>
            <person name="Santos F.R."/>
            <person name="Vidigal T.H.D.A."/>
            <person name="Brescovit A.D."/>
            <person name="Santos A.J."/>
        </authorList>
    </citation>
    <scope>NUCLEOTIDE SEQUENCE</scope>
    <source>
        <tissue evidence="1">Shoot tissue taken approximately 20 cm above the soil surface</tissue>
    </source>
</reference>
<accession>A0A0A9CQ00</accession>
<protein>
    <submittedName>
        <fullName evidence="1">Uncharacterized protein</fullName>
    </submittedName>
</protein>
<evidence type="ECO:0000313" key="1">
    <source>
        <dbReference type="EMBL" id="JAD73562.1"/>
    </source>
</evidence>
<organism evidence="1">
    <name type="scientific">Arundo donax</name>
    <name type="common">Giant reed</name>
    <name type="synonym">Donax arundinaceus</name>
    <dbReference type="NCBI Taxonomy" id="35708"/>
    <lineage>
        <taxon>Eukaryota</taxon>
        <taxon>Viridiplantae</taxon>
        <taxon>Streptophyta</taxon>
        <taxon>Embryophyta</taxon>
        <taxon>Tracheophyta</taxon>
        <taxon>Spermatophyta</taxon>
        <taxon>Magnoliopsida</taxon>
        <taxon>Liliopsida</taxon>
        <taxon>Poales</taxon>
        <taxon>Poaceae</taxon>
        <taxon>PACMAD clade</taxon>
        <taxon>Arundinoideae</taxon>
        <taxon>Arundineae</taxon>
        <taxon>Arundo</taxon>
    </lineage>
</organism>